<sequence>MMWLGGGAAAGAPRRGERRGCGRPPLLAVPPKPGSGGVGRGARGPAGLGGGGGCAALVAPPPQKKRGGPPAPPTAPPPHQVQRTQQRRYGRLGSRAPTHPRACYRSTLPFPSCLVICPASPTFPLLVILHPPAATQPIVFIPPCGYG</sequence>
<evidence type="ECO:0000313" key="2">
    <source>
        <dbReference type="Proteomes" id="UP000798662"/>
    </source>
</evidence>
<organism evidence="1 2">
    <name type="scientific">Pyropia yezoensis</name>
    <name type="common">Susabi-nori</name>
    <name type="synonym">Porphyra yezoensis</name>
    <dbReference type="NCBI Taxonomy" id="2788"/>
    <lineage>
        <taxon>Eukaryota</taxon>
        <taxon>Rhodophyta</taxon>
        <taxon>Bangiophyceae</taxon>
        <taxon>Bangiales</taxon>
        <taxon>Bangiaceae</taxon>
        <taxon>Pyropia</taxon>
    </lineage>
</organism>
<reference evidence="1" key="1">
    <citation type="submission" date="2019-11" db="EMBL/GenBank/DDBJ databases">
        <title>Nori genome reveals adaptations in red seaweeds to the harsh intertidal environment.</title>
        <authorList>
            <person name="Wang D."/>
            <person name="Mao Y."/>
        </authorList>
    </citation>
    <scope>NUCLEOTIDE SEQUENCE</scope>
    <source>
        <tissue evidence="1">Gametophyte</tissue>
    </source>
</reference>
<protein>
    <submittedName>
        <fullName evidence="1">Uncharacterized protein</fullName>
    </submittedName>
</protein>
<accession>A0ACC3BVI4</accession>
<dbReference type="Proteomes" id="UP000798662">
    <property type="component" value="Chromosome 1"/>
</dbReference>
<proteinExistence type="predicted"/>
<comment type="caution">
    <text evidence="1">The sequence shown here is derived from an EMBL/GenBank/DDBJ whole genome shotgun (WGS) entry which is preliminary data.</text>
</comment>
<dbReference type="EMBL" id="CM020618">
    <property type="protein sequence ID" value="KAK1861929.1"/>
    <property type="molecule type" value="Genomic_DNA"/>
</dbReference>
<keyword evidence="2" id="KW-1185">Reference proteome</keyword>
<name>A0ACC3BVI4_PYRYE</name>
<gene>
    <name evidence="1" type="ORF">I4F81_004507</name>
</gene>
<evidence type="ECO:0000313" key="1">
    <source>
        <dbReference type="EMBL" id="KAK1861929.1"/>
    </source>
</evidence>